<evidence type="ECO:0000313" key="1">
    <source>
        <dbReference type="EMBL" id="ELY31908.1"/>
    </source>
</evidence>
<dbReference type="AlphaFoldDB" id="L9V6C9"/>
<comment type="caution">
    <text evidence="1">The sequence shown here is derived from an EMBL/GenBank/DDBJ whole genome shotgun (WGS) entry which is preliminary data.</text>
</comment>
<reference evidence="1 2" key="1">
    <citation type="journal article" date="2014" name="PLoS Genet.">
        <title>Phylogenetically driven sequencing of extremely halophilic archaea reveals strategies for static and dynamic osmo-response.</title>
        <authorList>
            <person name="Becker E.A."/>
            <person name="Seitzer P.M."/>
            <person name="Tritt A."/>
            <person name="Larsen D."/>
            <person name="Krusor M."/>
            <person name="Yao A.I."/>
            <person name="Wu D."/>
            <person name="Madern D."/>
            <person name="Eisen J.A."/>
            <person name="Darling A.E."/>
            <person name="Facciotti M.T."/>
        </authorList>
    </citation>
    <scope>NUCLEOTIDE SEQUENCE [LARGE SCALE GENOMIC DNA]</scope>
    <source>
        <strain evidence="2">ATCC 43099 / DSM 3394 / CCM 3739 / CIP 104546 / IAM 13178 / JCM 8861 / NBRC 102185 / NCIMB 2190 / MS3</strain>
    </source>
</reference>
<protein>
    <submittedName>
        <fullName evidence="1">Uncharacterized protein</fullName>
    </submittedName>
</protein>
<accession>L9V6C9</accession>
<organism evidence="1 2">
    <name type="scientific">Natrialba magadii (strain ATCC 43099 / DSM 3394 / CCM 3739 / CIP 104546 / IAM 13178 / JCM 8861 / NBRC 102185 / NCIMB 2190 / MS3)</name>
    <name type="common">Natronobacterium magadii</name>
    <dbReference type="NCBI Taxonomy" id="547559"/>
    <lineage>
        <taxon>Archaea</taxon>
        <taxon>Methanobacteriati</taxon>
        <taxon>Methanobacteriota</taxon>
        <taxon>Stenosarchaea group</taxon>
        <taxon>Halobacteria</taxon>
        <taxon>Halobacteriales</taxon>
        <taxon>Natrialbaceae</taxon>
        <taxon>Natrialba</taxon>
    </lineage>
</organism>
<dbReference type="PATRIC" id="fig|547559.17.peg.957"/>
<sequence length="145" mass="15801">MLATHASSLRFDTESSVGAVELYESSKEAYRSVPLDLGPLADRRSTNEAFIDATDFESELLIYVVTEWPLTNQSEIEVENLTLSGDTLVGTVRAIGDNAEEGDQAPMFPAGLVRVSVDDAHLTTVEVTVVDGRDNEEVFEEAYNG</sequence>
<dbReference type="OrthoDB" id="166639at2157"/>
<gene>
    <name evidence="1" type="ORF">C500_05003</name>
</gene>
<evidence type="ECO:0000313" key="2">
    <source>
        <dbReference type="Proteomes" id="UP000011543"/>
    </source>
</evidence>
<dbReference type="Proteomes" id="UP000011543">
    <property type="component" value="Unassembled WGS sequence"/>
</dbReference>
<proteinExistence type="predicted"/>
<name>L9V6C9_NATMM</name>
<dbReference type="EMBL" id="AOHS01000023">
    <property type="protein sequence ID" value="ELY31908.1"/>
    <property type="molecule type" value="Genomic_DNA"/>
</dbReference>